<evidence type="ECO:0000256" key="2">
    <source>
        <dbReference type="ARBA" id="ARBA00007646"/>
    </source>
</evidence>
<organism evidence="6 7">
    <name type="scientific">Aphis craccivora</name>
    <name type="common">Cowpea aphid</name>
    <dbReference type="NCBI Taxonomy" id="307492"/>
    <lineage>
        <taxon>Eukaryota</taxon>
        <taxon>Metazoa</taxon>
        <taxon>Ecdysozoa</taxon>
        <taxon>Arthropoda</taxon>
        <taxon>Hexapoda</taxon>
        <taxon>Insecta</taxon>
        <taxon>Pterygota</taxon>
        <taxon>Neoptera</taxon>
        <taxon>Paraneoptera</taxon>
        <taxon>Hemiptera</taxon>
        <taxon>Sternorrhyncha</taxon>
        <taxon>Aphidomorpha</taxon>
        <taxon>Aphidoidea</taxon>
        <taxon>Aphididae</taxon>
        <taxon>Aphidini</taxon>
        <taxon>Aphis</taxon>
        <taxon>Aphis</taxon>
    </lineage>
</organism>
<evidence type="ECO:0000313" key="7">
    <source>
        <dbReference type="Proteomes" id="UP000478052"/>
    </source>
</evidence>
<dbReference type="GO" id="GO:0003743">
    <property type="term" value="F:translation initiation factor activity"/>
    <property type="evidence" value="ECO:0007669"/>
    <property type="project" value="UniProtKB-KW"/>
</dbReference>
<accession>A0A6G0Z730</accession>
<keyword evidence="7" id="KW-1185">Reference proteome</keyword>
<comment type="subcellular location">
    <subcellularLocation>
        <location evidence="1">Nucleus</location>
    </subcellularLocation>
</comment>
<comment type="similarity">
    <text evidence="2">Belongs to the TAF9 family.</text>
</comment>
<evidence type="ECO:0000256" key="5">
    <source>
        <dbReference type="ARBA" id="ARBA00023242"/>
    </source>
</evidence>
<dbReference type="GO" id="GO:0051123">
    <property type="term" value="P:RNA polymerase II preinitiation complex assembly"/>
    <property type="evidence" value="ECO:0007669"/>
    <property type="project" value="TreeGrafter"/>
</dbReference>
<dbReference type="AlphaFoldDB" id="A0A6G0Z730"/>
<evidence type="ECO:0000256" key="3">
    <source>
        <dbReference type="ARBA" id="ARBA00023015"/>
    </source>
</evidence>
<dbReference type="SUPFAM" id="SSF47113">
    <property type="entry name" value="Histone-fold"/>
    <property type="match status" value="1"/>
</dbReference>
<dbReference type="GO" id="GO:0000124">
    <property type="term" value="C:SAGA complex"/>
    <property type="evidence" value="ECO:0007669"/>
    <property type="project" value="TreeGrafter"/>
</dbReference>
<protein>
    <submittedName>
        <fullName evidence="6">Transcription initiation factor TFIID subunit 9-like</fullName>
    </submittedName>
</protein>
<gene>
    <name evidence="6" type="ORF">FWK35_00004204</name>
</gene>
<keyword evidence="6" id="KW-0648">Protein biosynthesis</keyword>
<evidence type="ECO:0000256" key="4">
    <source>
        <dbReference type="ARBA" id="ARBA00023163"/>
    </source>
</evidence>
<keyword evidence="4" id="KW-0804">Transcription</keyword>
<dbReference type="InterPro" id="IPR051431">
    <property type="entry name" value="TFIID_subunit_9"/>
</dbReference>
<dbReference type="Proteomes" id="UP000478052">
    <property type="component" value="Unassembled WGS sequence"/>
</dbReference>
<comment type="caution">
    <text evidence="6">The sequence shown here is derived from an EMBL/GenBank/DDBJ whole genome shotgun (WGS) entry which is preliminary data.</text>
</comment>
<proteinExistence type="inferred from homology"/>
<keyword evidence="6" id="KW-0396">Initiation factor</keyword>
<sequence length="214" mass="24145">MSSSQGNHIIKDSQIIKSIMKDLGIRDHDHQVVNQLLEFNYRYTAFVLEEAKAYSSFAHKDEVDVDDVKLAINMARDNVFFKSPPQNELMKASNEINKKPLPAIKPACGLRIPPSSSNLVQANFKLKTDSNTVKSATKKTVKITAAEMLNATRQTDAISYTKTTTQSDLCMDGLTDFDFDEVIGSQQNNQSYQNYQDCDNDFNLDSLFCDHKLF</sequence>
<keyword evidence="3" id="KW-0805">Transcription regulation</keyword>
<dbReference type="Pfam" id="PF02291">
    <property type="entry name" value="TFIID-31kDa"/>
    <property type="match status" value="1"/>
</dbReference>
<dbReference type="PANTHER" id="PTHR48068">
    <property type="entry name" value="TAF9 RNA POLYMERASE II, TATA BOX-BINDING PROTEIN (TBP)-ASSOCIATED FACTOR"/>
    <property type="match status" value="1"/>
</dbReference>
<dbReference type="PANTHER" id="PTHR48068:SF4">
    <property type="entry name" value="TATA-BOX BINDING PROTEIN ASSOCIATED FACTOR 9"/>
    <property type="match status" value="1"/>
</dbReference>
<keyword evidence="5" id="KW-0539">Nucleus</keyword>
<evidence type="ECO:0000313" key="6">
    <source>
        <dbReference type="EMBL" id="KAF0766393.1"/>
    </source>
</evidence>
<dbReference type="InterPro" id="IPR003162">
    <property type="entry name" value="TFIID-31"/>
</dbReference>
<dbReference type="InterPro" id="IPR009072">
    <property type="entry name" value="Histone-fold"/>
</dbReference>
<dbReference type="Gene3D" id="1.10.20.10">
    <property type="entry name" value="Histone, subunit A"/>
    <property type="match status" value="1"/>
</dbReference>
<dbReference type="GO" id="GO:0046982">
    <property type="term" value="F:protein heterodimerization activity"/>
    <property type="evidence" value="ECO:0007669"/>
    <property type="project" value="InterPro"/>
</dbReference>
<dbReference type="GO" id="GO:0016251">
    <property type="term" value="F:RNA polymerase II general transcription initiation factor activity"/>
    <property type="evidence" value="ECO:0007669"/>
    <property type="project" value="TreeGrafter"/>
</dbReference>
<dbReference type="GO" id="GO:0003713">
    <property type="term" value="F:transcription coactivator activity"/>
    <property type="evidence" value="ECO:0007669"/>
    <property type="project" value="TreeGrafter"/>
</dbReference>
<dbReference type="EMBL" id="VUJU01001202">
    <property type="protein sequence ID" value="KAF0766393.1"/>
    <property type="molecule type" value="Genomic_DNA"/>
</dbReference>
<name>A0A6G0Z730_APHCR</name>
<dbReference type="CDD" id="cd07979">
    <property type="entry name" value="HFD_TAF9"/>
    <property type="match status" value="1"/>
</dbReference>
<dbReference type="GO" id="GO:0005669">
    <property type="term" value="C:transcription factor TFIID complex"/>
    <property type="evidence" value="ECO:0007669"/>
    <property type="project" value="TreeGrafter"/>
</dbReference>
<evidence type="ECO:0000256" key="1">
    <source>
        <dbReference type="ARBA" id="ARBA00004123"/>
    </source>
</evidence>
<reference evidence="6 7" key="1">
    <citation type="submission" date="2019-08" db="EMBL/GenBank/DDBJ databases">
        <title>Whole genome of Aphis craccivora.</title>
        <authorList>
            <person name="Voronova N.V."/>
            <person name="Shulinski R.S."/>
            <person name="Bandarenka Y.V."/>
            <person name="Zhorov D.G."/>
            <person name="Warner D."/>
        </authorList>
    </citation>
    <scope>NUCLEOTIDE SEQUENCE [LARGE SCALE GENOMIC DNA]</scope>
    <source>
        <strain evidence="6">180601</strain>
        <tissue evidence="6">Whole Body</tissue>
    </source>
</reference>
<dbReference type="OrthoDB" id="341924at2759"/>